<feature type="non-terminal residue" evidence="1">
    <location>
        <position position="1"/>
    </location>
</feature>
<feature type="non-terminal residue" evidence="1">
    <location>
        <position position="148"/>
    </location>
</feature>
<organism evidence="1">
    <name type="scientific">marine metagenome</name>
    <dbReference type="NCBI Taxonomy" id="408172"/>
    <lineage>
        <taxon>unclassified sequences</taxon>
        <taxon>metagenomes</taxon>
        <taxon>ecological metagenomes</taxon>
    </lineage>
</organism>
<reference evidence="1" key="1">
    <citation type="submission" date="2018-05" db="EMBL/GenBank/DDBJ databases">
        <authorList>
            <person name="Lanie J.A."/>
            <person name="Ng W.-L."/>
            <person name="Kazmierczak K.M."/>
            <person name="Andrzejewski T.M."/>
            <person name="Davidsen T.M."/>
            <person name="Wayne K.J."/>
            <person name="Tettelin H."/>
            <person name="Glass J.I."/>
            <person name="Rusch D."/>
            <person name="Podicherti R."/>
            <person name="Tsui H.-C.T."/>
            <person name="Winkler M.E."/>
        </authorList>
    </citation>
    <scope>NUCLEOTIDE SEQUENCE</scope>
</reference>
<sequence>VVGIAILALITTLLVNVLGTGIAATAQLDRRTERIELAHHVHRLLRERLEIVRPQGWEKEGRRLPVFVGEAGGIRFITTRPPWPDLGGLALDWLYLNNGQLMLAERPFAGAYDARTGYDINDGKILARGIGTLRVSYFGRAGRQRATW</sequence>
<dbReference type="EMBL" id="UINC01110913">
    <property type="protein sequence ID" value="SVC78737.1"/>
    <property type="molecule type" value="Genomic_DNA"/>
</dbReference>
<protein>
    <submittedName>
        <fullName evidence="1">Uncharacterized protein</fullName>
    </submittedName>
</protein>
<evidence type="ECO:0000313" key="1">
    <source>
        <dbReference type="EMBL" id="SVC78737.1"/>
    </source>
</evidence>
<gene>
    <name evidence="1" type="ORF">METZ01_LOCUS331591</name>
</gene>
<name>A0A382Q0V9_9ZZZZ</name>
<accession>A0A382Q0V9</accession>
<dbReference type="AlphaFoldDB" id="A0A382Q0V9"/>
<proteinExistence type="predicted"/>